<dbReference type="InterPro" id="IPR023627">
    <property type="entry name" value="Rcmb_RecR"/>
</dbReference>
<dbReference type="InterPro" id="IPR000093">
    <property type="entry name" value="DNA_Rcmb_RecR"/>
</dbReference>
<evidence type="ECO:0000256" key="7">
    <source>
        <dbReference type="HAMAP-Rule" id="MF_00017"/>
    </source>
</evidence>
<dbReference type="InterPro" id="IPR034137">
    <property type="entry name" value="TOPRIM_RecR"/>
</dbReference>
<keyword evidence="1 7" id="KW-0479">Metal-binding</keyword>
<keyword evidence="3 7" id="KW-0863">Zinc-finger</keyword>
<dbReference type="Gene3D" id="1.10.8.420">
    <property type="entry name" value="RecR Domain 1"/>
    <property type="match status" value="1"/>
</dbReference>
<comment type="function">
    <text evidence="7">May play a role in DNA repair. It seems to be involved in an RecBC-independent recombinational process of DNA repair. It may act with RecF and RecO.</text>
</comment>
<keyword evidence="2 7" id="KW-0227">DNA damage</keyword>
<dbReference type="GO" id="GO:0003677">
    <property type="term" value="F:DNA binding"/>
    <property type="evidence" value="ECO:0007669"/>
    <property type="project" value="UniProtKB-UniRule"/>
</dbReference>
<dbReference type="Pfam" id="PF21175">
    <property type="entry name" value="RecR_C"/>
    <property type="match status" value="1"/>
</dbReference>
<dbReference type="AlphaFoldDB" id="A0A1S7LHG3"/>
<evidence type="ECO:0000259" key="8">
    <source>
        <dbReference type="PROSITE" id="PS50880"/>
    </source>
</evidence>
<dbReference type="NCBIfam" id="TIGR00615">
    <property type="entry name" value="recR"/>
    <property type="match status" value="1"/>
</dbReference>
<dbReference type="CDD" id="cd01025">
    <property type="entry name" value="TOPRIM_recR"/>
    <property type="match status" value="1"/>
</dbReference>
<evidence type="ECO:0000256" key="5">
    <source>
        <dbReference type="ARBA" id="ARBA00023172"/>
    </source>
</evidence>
<dbReference type="Pfam" id="PF02132">
    <property type="entry name" value="RecR_ZnF"/>
    <property type="match status" value="1"/>
</dbReference>
<dbReference type="PANTHER" id="PTHR30446:SF0">
    <property type="entry name" value="RECOMBINATION PROTEIN RECR"/>
    <property type="match status" value="1"/>
</dbReference>
<reference evidence="9" key="1">
    <citation type="submission" date="2015-04" db="EMBL/GenBank/DDBJ databases">
        <authorList>
            <person name="Syromyatnikov M.Y."/>
            <person name="Popov V.N."/>
        </authorList>
    </citation>
    <scope>NUCLEOTIDE SEQUENCE</scope>
    <source>
        <strain evidence="9">MO-1</strain>
    </source>
</reference>
<dbReference type="Gene3D" id="3.30.60.80">
    <property type="match status" value="1"/>
</dbReference>
<accession>A0A1S7LHG3</accession>
<evidence type="ECO:0000256" key="3">
    <source>
        <dbReference type="ARBA" id="ARBA00022771"/>
    </source>
</evidence>
<dbReference type="HAMAP" id="MF_00017">
    <property type="entry name" value="RecR"/>
    <property type="match status" value="1"/>
</dbReference>
<evidence type="ECO:0000256" key="2">
    <source>
        <dbReference type="ARBA" id="ARBA00022763"/>
    </source>
</evidence>
<comment type="similarity">
    <text evidence="7">Belongs to the RecR family.</text>
</comment>
<evidence type="ECO:0000313" key="9">
    <source>
        <dbReference type="EMBL" id="CRH05833.1"/>
    </source>
</evidence>
<name>A0A1S7LHG3_MAGMO</name>
<dbReference type="Gene3D" id="3.40.1360.10">
    <property type="match status" value="1"/>
</dbReference>
<dbReference type="EMBL" id="LO017727">
    <property type="protein sequence ID" value="CRH05833.1"/>
    <property type="molecule type" value="Genomic_DNA"/>
</dbReference>
<keyword evidence="6 7" id="KW-0234">DNA repair</keyword>
<dbReference type="SMART" id="SM00493">
    <property type="entry name" value="TOPRIM"/>
    <property type="match status" value="1"/>
</dbReference>
<dbReference type="Gene3D" id="6.10.250.240">
    <property type="match status" value="1"/>
</dbReference>
<feature type="zinc finger region" description="C4-type" evidence="7">
    <location>
        <begin position="58"/>
        <end position="73"/>
    </location>
</feature>
<dbReference type="GO" id="GO:0006281">
    <property type="term" value="P:DNA repair"/>
    <property type="evidence" value="ECO:0007669"/>
    <property type="project" value="UniProtKB-UniRule"/>
</dbReference>
<dbReference type="PROSITE" id="PS50880">
    <property type="entry name" value="TOPRIM"/>
    <property type="match status" value="1"/>
</dbReference>
<dbReference type="GO" id="GO:0006310">
    <property type="term" value="P:DNA recombination"/>
    <property type="evidence" value="ECO:0007669"/>
    <property type="project" value="UniProtKB-UniRule"/>
</dbReference>
<evidence type="ECO:0000256" key="1">
    <source>
        <dbReference type="ARBA" id="ARBA00022723"/>
    </source>
</evidence>
<dbReference type="GO" id="GO:0008270">
    <property type="term" value="F:zinc ion binding"/>
    <property type="evidence" value="ECO:0007669"/>
    <property type="project" value="UniProtKB-KW"/>
</dbReference>
<dbReference type="InterPro" id="IPR006171">
    <property type="entry name" value="TOPRIM_dom"/>
</dbReference>
<evidence type="ECO:0000256" key="6">
    <source>
        <dbReference type="ARBA" id="ARBA00023204"/>
    </source>
</evidence>
<proteinExistence type="inferred from homology"/>
<gene>
    <name evidence="7 9" type="primary">recR</name>
    <name evidence="9" type="ORF">MAGMO_1649</name>
</gene>
<dbReference type="PROSITE" id="PS01300">
    <property type="entry name" value="RECR"/>
    <property type="match status" value="1"/>
</dbReference>
<sequence length="200" mass="21558">MSSGLPTLERAIELFARLPGVGKKSAQRMVYHLLRHEGQEALALAQGLEALATRIGFCAQCHNLAEAELCGICSDQRRDDGLLCVVEEPVDLLALERAGVFRGRYHVLGGRLSPVDGVGAEDLNMQSLEQRLASGTVQELIIATNPTVSGEATAHYVAQMAQTLVSKVSRLAHGMPMGGELEYLDESTLFQALQGRRGMS</sequence>
<organism evidence="9">
    <name type="scientific">Magnetococcus massalia (strain MO-1)</name>
    <dbReference type="NCBI Taxonomy" id="451514"/>
    <lineage>
        <taxon>Bacteria</taxon>
        <taxon>Pseudomonadati</taxon>
        <taxon>Pseudomonadota</taxon>
        <taxon>Magnetococcia</taxon>
        <taxon>Magnetococcales</taxon>
        <taxon>Magnetococcaceae</taxon>
        <taxon>Magnetococcus</taxon>
    </lineage>
</organism>
<protein>
    <recommendedName>
        <fullName evidence="7">Recombination protein RecR</fullName>
    </recommendedName>
</protein>
<evidence type="ECO:0000256" key="4">
    <source>
        <dbReference type="ARBA" id="ARBA00022833"/>
    </source>
</evidence>
<dbReference type="Pfam" id="PF13662">
    <property type="entry name" value="Toprim_4"/>
    <property type="match status" value="1"/>
</dbReference>
<dbReference type="InterPro" id="IPR015967">
    <property type="entry name" value="Rcmb_RecR_Znf"/>
</dbReference>
<feature type="domain" description="Toprim" evidence="8">
    <location>
        <begin position="81"/>
        <end position="176"/>
    </location>
</feature>
<keyword evidence="5 7" id="KW-0233">DNA recombination</keyword>
<dbReference type="Pfam" id="PF21176">
    <property type="entry name" value="RecR_HhH"/>
    <property type="match status" value="1"/>
</dbReference>
<dbReference type="SUPFAM" id="SSF111304">
    <property type="entry name" value="Recombination protein RecR"/>
    <property type="match status" value="1"/>
</dbReference>
<keyword evidence="4 7" id="KW-0862">Zinc</keyword>
<dbReference type="PANTHER" id="PTHR30446">
    <property type="entry name" value="RECOMBINATION PROTEIN RECR"/>
    <property type="match status" value="1"/>
</dbReference>